<dbReference type="EMBL" id="LATX01001919">
    <property type="protein sequence ID" value="KTB36221.1"/>
    <property type="molecule type" value="Genomic_DNA"/>
</dbReference>
<dbReference type="Proteomes" id="UP000054988">
    <property type="component" value="Unassembled WGS sequence"/>
</dbReference>
<dbReference type="InterPro" id="IPR038656">
    <property type="entry name" value="Peptidase_G1_sf"/>
</dbReference>
<protein>
    <submittedName>
        <fullName evidence="2">Uncharacterized protein</fullName>
    </submittedName>
</protein>
<name>A0A0W0FIR3_MONRR</name>
<dbReference type="AlphaFoldDB" id="A0A0W0FIR3"/>
<feature type="signal peptide" evidence="1">
    <location>
        <begin position="1"/>
        <end position="21"/>
    </location>
</feature>
<accession>A0A0W0FIR3</accession>
<dbReference type="eggNOG" id="ENOG502S0A6">
    <property type="taxonomic scope" value="Eukaryota"/>
</dbReference>
<evidence type="ECO:0000256" key="1">
    <source>
        <dbReference type="SAM" id="SignalP"/>
    </source>
</evidence>
<keyword evidence="1" id="KW-0732">Signal</keyword>
<dbReference type="Gene3D" id="2.60.120.700">
    <property type="entry name" value="Peptidase G1"/>
    <property type="match status" value="1"/>
</dbReference>
<gene>
    <name evidence="2" type="ORF">WG66_11175</name>
</gene>
<feature type="chain" id="PRO_5006901808" evidence="1">
    <location>
        <begin position="22"/>
        <end position="225"/>
    </location>
</feature>
<evidence type="ECO:0000313" key="2">
    <source>
        <dbReference type="EMBL" id="KTB36221.1"/>
    </source>
</evidence>
<proteinExistence type="predicted"/>
<evidence type="ECO:0000313" key="3">
    <source>
        <dbReference type="Proteomes" id="UP000054988"/>
    </source>
</evidence>
<reference evidence="2 3" key="1">
    <citation type="submission" date="2015-12" db="EMBL/GenBank/DDBJ databases">
        <title>Draft genome sequence of Moniliophthora roreri, the causal agent of frosty pod rot of cacao.</title>
        <authorList>
            <person name="Aime M.C."/>
            <person name="Diaz-Valderrama J.R."/>
            <person name="Kijpornyongpan T."/>
            <person name="Phillips-Mora W."/>
        </authorList>
    </citation>
    <scope>NUCLEOTIDE SEQUENCE [LARGE SCALE GENOMIC DNA]</scope>
    <source>
        <strain evidence="2 3">MCA 2952</strain>
    </source>
</reference>
<sequence length="225" mass="23905">MTLKFLAGTVSLFLFVLGVTATDWYTVEWDAPQFTALSGDMVIPKLPNPGGIPYVWPALQSNHGVLQAVCDGRSGVWRIGKHPVALHMYTALHESAADGFYGVPSLPWGNGFNVNPGDTVHFSFTSASSGTTWTATLSSNGKSASTTLNIPGSTMNRAIFAVELTRIPFNFGPITYRNVKITATTAASGWCGRILHIGNYPHTVTGNVASGNTCNIASIVQNSPS</sequence>
<organism evidence="2 3">
    <name type="scientific">Moniliophthora roreri</name>
    <name type="common">Frosty pod rot fungus</name>
    <name type="synonym">Monilia roreri</name>
    <dbReference type="NCBI Taxonomy" id="221103"/>
    <lineage>
        <taxon>Eukaryota</taxon>
        <taxon>Fungi</taxon>
        <taxon>Dikarya</taxon>
        <taxon>Basidiomycota</taxon>
        <taxon>Agaricomycotina</taxon>
        <taxon>Agaricomycetes</taxon>
        <taxon>Agaricomycetidae</taxon>
        <taxon>Agaricales</taxon>
        <taxon>Marasmiineae</taxon>
        <taxon>Marasmiaceae</taxon>
        <taxon>Moniliophthora</taxon>
    </lineage>
</organism>
<comment type="caution">
    <text evidence="2">The sequence shown here is derived from an EMBL/GenBank/DDBJ whole genome shotgun (WGS) entry which is preliminary data.</text>
</comment>